<dbReference type="AlphaFoldDB" id="A0A0K8T1T9"/>
<sequence>MGLKRVKMKMKERVWCCGESTPRYLKKKTQVAATLLYHPKGLQPLNTASDEHSRSYCCRNCRPQLPPQVDGHGPPQSTLQPEAPQLQKIRLDEVQLQEFTLYILSIYCYNLRHTIG</sequence>
<protein>
    <submittedName>
        <fullName evidence="1">Uncharacterized protein</fullName>
    </submittedName>
</protein>
<reference evidence="1" key="1">
    <citation type="submission" date="2014-09" db="EMBL/GenBank/DDBJ databases">
        <authorList>
            <person name="Magalhaes I.L.F."/>
            <person name="Oliveira U."/>
            <person name="Santos F.R."/>
            <person name="Vidigal T.H.D.A."/>
            <person name="Brescovit A.D."/>
            <person name="Santos A.J."/>
        </authorList>
    </citation>
    <scope>NUCLEOTIDE SEQUENCE</scope>
</reference>
<dbReference type="EMBL" id="GBRD01006338">
    <property type="protein sequence ID" value="JAG59483.1"/>
    <property type="molecule type" value="Transcribed_RNA"/>
</dbReference>
<evidence type="ECO:0000313" key="1">
    <source>
        <dbReference type="EMBL" id="JAG59483.1"/>
    </source>
</evidence>
<name>A0A0K8T1T9_LYGHE</name>
<feature type="non-terminal residue" evidence="1">
    <location>
        <position position="116"/>
    </location>
</feature>
<accession>A0A0K8T1T9</accession>
<proteinExistence type="predicted"/>
<organism evidence="1">
    <name type="scientific">Lygus hesperus</name>
    <name type="common">Western plant bug</name>
    <dbReference type="NCBI Taxonomy" id="30085"/>
    <lineage>
        <taxon>Eukaryota</taxon>
        <taxon>Metazoa</taxon>
        <taxon>Ecdysozoa</taxon>
        <taxon>Arthropoda</taxon>
        <taxon>Hexapoda</taxon>
        <taxon>Insecta</taxon>
        <taxon>Pterygota</taxon>
        <taxon>Neoptera</taxon>
        <taxon>Paraneoptera</taxon>
        <taxon>Hemiptera</taxon>
        <taxon>Heteroptera</taxon>
        <taxon>Panheteroptera</taxon>
        <taxon>Cimicomorpha</taxon>
        <taxon>Miridae</taxon>
        <taxon>Mirini</taxon>
        <taxon>Lygus</taxon>
    </lineage>
</organism>